<reference evidence="1 2" key="1">
    <citation type="journal article" date="2015" name="Genome Biol.">
        <title>Comparative genomics of Steinernema reveals deeply conserved gene regulatory networks.</title>
        <authorList>
            <person name="Dillman A.R."/>
            <person name="Macchietto M."/>
            <person name="Porter C.F."/>
            <person name="Rogers A."/>
            <person name="Williams B."/>
            <person name="Antoshechkin I."/>
            <person name="Lee M.M."/>
            <person name="Goodwin Z."/>
            <person name="Lu X."/>
            <person name="Lewis E.E."/>
            <person name="Goodrich-Blair H."/>
            <person name="Stock S.P."/>
            <person name="Adams B.J."/>
            <person name="Sternberg P.W."/>
            <person name="Mortazavi A."/>
        </authorList>
    </citation>
    <scope>NUCLEOTIDE SEQUENCE [LARGE SCALE GENOMIC DNA]</scope>
    <source>
        <strain evidence="1 2">ALL</strain>
    </source>
</reference>
<accession>A0A4U5P0Z7</accession>
<proteinExistence type="predicted"/>
<reference evidence="1 2" key="2">
    <citation type="journal article" date="2019" name="G3 (Bethesda)">
        <title>Hybrid Assembly of the Genome of the Entomopathogenic Nematode Steinernema carpocapsae Identifies the X-Chromosome.</title>
        <authorList>
            <person name="Serra L."/>
            <person name="Macchietto M."/>
            <person name="Macias-Munoz A."/>
            <person name="McGill C.J."/>
            <person name="Rodriguez I.M."/>
            <person name="Rodriguez B."/>
            <person name="Murad R."/>
            <person name="Mortazavi A."/>
        </authorList>
    </citation>
    <scope>NUCLEOTIDE SEQUENCE [LARGE SCALE GENOMIC DNA]</scope>
    <source>
        <strain evidence="1 2">ALL</strain>
    </source>
</reference>
<dbReference type="Proteomes" id="UP000298663">
    <property type="component" value="Unassembled WGS sequence"/>
</dbReference>
<evidence type="ECO:0000313" key="2">
    <source>
        <dbReference type="Proteomes" id="UP000298663"/>
    </source>
</evidence>
<sequence>MSFSKLSEGAWLEIAKNLSFEDNLKLRLVSSYLNDIALTNIKHQQLAPVKIAIYKDRHVFYCGQNKLHAIYKKIRRQDQIDEEEYFGGPIGTTDAIIIGQKFNPSEECFADAVKVLKLRRSHWITSITLKFRRRHVSHYLSEVLELLATKPLKTLVLEWLPEEGFVGQLSDEDLSRDIAVFDALFRALRGTLTKVLITGPFSLSEVIGWFNNPAIEHVYFKPIDAERVALGQNTINMLVQDLKKEPRKCHFDIDPTMLQNDAVWEEIESRVQLNRQQIEFDEDLWDLQIFISSLGHIIFGNFGIQHIVVDCF</sequence>
<dbReference type="AlphaFoldDB" id="A0A4U5P0Z7"/>
<gene>
    <name evidence="1" type="ORF">L596_013699</name>
</gene>
<evidence type="ECO:0000313" key="1">
    <source>
        <dbReference type="EMBL" id="TKR89628.1"/>
    </source>
</evidence>
<name>A0A4U5P0Z7_STECR</name>
<keyword evidence="2" id="KW-1185">Reference proteome</keyword>
<protein>
    <recommendedName>
        <fullName evidence="3">F-box domain-containing protein</fullName>
    </recommendedName>
</protein>
<dbReference type="EMBL" id="AZBU02000003">
    <property type="protein sequence ID" value="TKR89628.1"/>
    <property type="molecule type" value="Genomic_DNA"/>
</dbReference>
<comment type="caution">
    <text evidence="1">The sequence shown here is derived from an EMBL/GenBank/DDBJ whole genome shotgun (WGS) entry which is preliminary data.</text>
</comment>
<organism evidence="1 2">
    <name type="scientific">Steinernema carpocapsae</name>
    <name type="common">Entomopathogenic nematode</name>
    <dbReference type="NCBI Taxonomy" id="34508"/>
    <lineage>
        <taxon>Eukaryota</taxon>
        <taxon>Metazoa</taxon>
        <taxon>Ecdysozoa</taxon>
        <taxon>Nematoda</taxon>
        <taxon>Chromadorea</taxon>
        <taxon>Rhabditida</taxon>
        <taxon>Tylenchina</taxon>
        <taxon>Panagrolaimomorpha</taxon>
        <taxon>Strongyloidoidea</taxon>
        <taxon>Steinernematidae</taxon>
        <taxon>Steinernema</taxon>
    </lineage>
</organism>
<evidence type="ECO:0008006" key="3">
    <source>
        <dbReference type="Google" id="ProtNLM"/>
    </source>
</evidence>